<protein>
    <submittedName>
        <fullName evidence="2">Uncharacterized protein</fullName>
    </submittedName>
</protein>
<feature type="region of interest" description="Disordered" evidence="1">
    <location>
        <begin position="1"/>
        <end position="22"/>
    </location>
</feature>
<dbReference type="EMBL" id="ML769617">
    <property type="protein sequence ID" value="KAE9391637.1"/>
    <property type="molecule type" value="Genomic_DNA"/>
</dbReference>
<dbReference type="AlphaFoldDB" id="A0A6A4H390"/>
<evidence type="ECO:0000313" key="3">
    <source>
        <dbReference type="Proteomes" id="UP000799118"/>
    </source>
</evidence>
<reference evidence="2" key="1">
    <citation type="journal article" date="2019" name="Environ. Microbiol.">
        <title>Fungal ecological strategies reflected in gene transcription - a case study of two litter decomposers.</title>
        <authorList>
            <person name="Barbi F."/>
            <person name="Kohler A."/>
            <person name="Barry K."/>
            <person name="Baskaran P."/>
            <person name="Daum C."/>
            <person name="Fauchery L."/>
            <person name="Ihrmark K."/>
            <person name="Kuo A."/>
            <person name="LaButti K."/>
            <person name="Lipzen A."/>
            <person name="Morin E."/>
            <person name="Grigoriev I.V."/>
            <person name="Henrissat B."/>
            <person name="Lindahl B."/>
            <person name="Martin F."/>
        </authorList>
    </citation>
    <scope>NUCLEOTIDE SEQUENCE</scope>
    <source>
        <strain evidence="2">JB14</strain>
    </source>
</reference>
<proteinExistence type="predicted"/>
<dbReference type="Proteomes" id="UP000799118">
    <property type="component" value="Unassembled WGS sequence"/>
</dbReference>
<accession>A0A6A4H390</accession>
<name>A0A6A4H390_9AGAR</name>
<evidence type="ECO:0000313" key="2">
    <source>
        <dbReference type="EMBL" id="KAE9391637.1"/>
    </source>
</evidence>
<gene>
    <name evidence="2" type="ORF">BT96DRAFT_1001111</name>
</gene>
<evidence type="ECO:0000256" key="1">
    <source>
        <dbReference type="SAM" id="MobiDB-lite"/>
    </source>
</evidence>
<organism evidence="2 3">
    <name type="scientific">Gymnopus androsaceus JB14</name>
    <dbReference type="NCBI Taxonomy" id="1447944"/>
    <lineage>
        <taxon>Eukaryota</taxon>
        <taxon>Fungi</taxon>
        <taxon>Dikarya</taxon>
        <taxon>Basidiomycota</taxon>
        <taxon>Agaricomycotina</taxon>
        <taxon>Agaricomycetes</taxon>
        <taxon>Agaricomycetidae</taxon>
        <taxon>Agaricales</taxon>
        <taxon>Marasmiineae</taxon>
        <taxon>Omphalotaceae</taxon>
        <taxon>Gymnopus</taxon>
    </lineage>
</organism>
<sequence>MNAIASDSFHHSHSPSPSHCSYDSVESFYSQSFGDNSDISSEHSSYSLVDSDSDQSSPNFPSSSPHLSSYSDYSQPCSEYYSEFSDVPDVLDGNDSYGGEDFGSSASSVHSNASYGGDDYTSVGLNSPVSLTSSPTPPSACAPTSAAVLTDTFDDDPWGFLPGLSYPYYSPPNAQTYVQPSNFATYSISQPSYTFPDPSYCFSNSCTAYSAHVQPPSYSIPYSSQSQFIPISTTVNYPTSFTYPVQPSKHLVKSVQFSPSTQVILYSAPTPYYSVPELVAHSSPNFYSMLLAPPDPPPSYNPAYVNSLHYSSKLLPICSTNWANCPPSRPPNPLCFLDHHTPVH</sequence>
<keyword evidence="3" id="KW-1185">Reference proteome</keyword>
<feature type="region of interest" description="Disordered" evidence="1">
    <location>
        <begin position="37"/>
        <end position="71"/>
    </location>
</feature>
<feature type="compositionally biased region" description="Polar residues" evidence="1">
    <location>
        <begin position="37"/>
        <end position="48"/>
    </location>
</feature>
<feature type="compositionally biased region" description="Low complexity" evidence="1">
    <location>
        <begin position="54"/>
        <end position="71"/>
    </location>
</feature>